<evidence type="ECO:0000256" key="2">
    <source>
        <dbReference type="SAM" id="Phobius"/>
    </source>
</evidence>
<feature type="region of interest" description="Disordered" evidence="1">
    <location>
        <begin position="547"/>
        <end position="576"/>
    </location>
</feature>
<dbReference type="SUPFAM" id="SSF63829">
    <property type="entry name" value="Calcium-dependent phosphotriesterase"/>
    <property type="match status" value="1"/>
</dbReference>
<dbReference type="InterPro" id="IPR039535">
    <property type="entry name" value="ASST-like"/>
</dbReference>
<evidence type="ECO:0000313" key="4">
    <source>
        <dbReference type="EMBL" id="KAF4119588.1"/>
    </source>
</evidence>
<dbReference type="PANTHER" id="PTHR35340:SF5">
    <property type="entry name" value="ASST-DOMAIN-CONTAINING PROTEIN"/>
    <property type="match status" value="1"/>
</dbReference>
<keyword evidence="2" id="KW-1133">Transmembrane helix</keyword>
<dbReference type="AlphaFoldDB" id="A0A9P4YM99"/>
<keyword evidence="2" id="KW-0472">Membrane</keyword>
<proteinExistence type="predicted"/>
<organism evidence="4 5">
    <name type="scientific">Geosmithia morbida</name>
    <dbReference type="NCBI Taxonomy" id="1094350"/>
    <lineage>
        <taxon>Eukaryota</taxon>
        <taxon>Fungi</taxon>
        <taxon>Dikarya</taxon>
        <taxon>Ascomycota</taxon>
        <taxon>Pezizomycotina</taxon>
        <taxon>Sordariomycetes</taxon>
        <taxon>Hypocreomycetidae</taxon>
        <taxon>Hypocreales</taxon>
        <taxon>Bionectriaceae</taxon>
        <taxon>Geosmithia</taxon>
    </lineage>
</organism>
<sequence length="661" mass="72011">MGIFPAATASLAALASLASLAVLPAAADSAYHLDLEAYQDGDLGDVPIQSFHSSGIKAPVYQVNHWDPTKIDHDSPYMFMAGRYGQWGPSIVSSKDLSLVWADQHYDGLAQTARTWDFRGRRVMTSYADGHVRVYDESYKQIYVFAGRGDLSGLTPDSHEAMLTADGHLLMILCPTRDADLSAVGGPKDGKLADCTIQEVDPDTTEVIFEWATTRYFAPEDSEWEYRGEDVWDFCHMNSVEKTREGNYLVSYRHLSTVIMVNGKTKEVIWVMWGKKNMFEDVSGNSTGGAHFAFQHEARVSGLNRITLFDNHRTDGNGFCDDDDDGGCSRGLEIEYDVDAKTVWAVNEWKHPQSLLSASRGGVQRTPSGNVVVAWGQNPMYTEYTADGELVMDIQRGPVKASEHGIFDVIAYRIWKGNWVGKPSWGPNISYVGDGDGGGDHRFYVSWNGATEVARWVLLMSDDAKELDGPGNVYAQSPRNGFETEFRVDKVLRYGRIAALDSEGRIIGSTPAVQTDTGSLIRLSHGVKAVTRAESLSIDSAIPSSAAVSVPTGESSTDSDAGHVIDESGASESDDEAVRHSLPILGALVAGAIAGAVTVLGLLGILRWRRGNRKKQAGRTNESKAAYGLLETDGAEDDDESVLPRTNSNGKYAGPDEAERK</sequence>
<reference evidence="4" key="1">
    <citation type="submission" date="2020-03" db="EMBL/GenBank/DDBJ databases">
        <title>Site-based positive gene gene selection in Geosmithia morbida across the United States reveals a broad range of putative effectors and factors for local host and environmental adapation.</title>
        <authorList>
            <person name="Onufrak A."/>
            <person name="Murdoch R.W."/>
            <person name="Gazis R."/>
            <person name="Huff M."/>
            <person name="Staton M."/>
            <person name="Klingeman W."/>
            <person name="Hadziabdic D."/>
        </authorList>
    </citation>
    <scope>NUCLEOTIDE SEQUENCE</scope>
    <source>
        <strain evidence="4">1262</strain>
    </source>
</reference>
<dbReference type="Proteomes" id="UP000749293">
    <property type="component" value="Unassembled WGS sequence"/>
</dbReference>
<evidence type="ECO:0000313" key="5">
    <source>
        <dbReference type="Proteomes" id="UP000749293"/>
    </source>
</evidence>
<keyword evidence="2" id="KW-0812">Transmembrane</keyword>
<evidence type="ECO:0000256" key="1">
    <source>
        <dbReference type="SAM" id="MobiDB-lite"/>
    </source>
</evidence>
<feature type="chain" id="PRO_5040217717" evidence="3">
    <location>
        <begin position="28"/>
        <end position="661"/>
    </location>
</feature>
<dbReference type="Pfam" id="PF14269">
    <property type="entry name" value="Arylsulfotran_2"/>
    <property type="match status" value="1"/>
</dbReference>
<evidence type="ECO:0000256" key="3">
    <source>
        <dbReference type="SAM" id="SignalP"/>
    </source>
</evidence>
<feature type="signal peptide" evidence="3">
    <location>
        <begin position="1"/>
        <end position="27"/>
    </location>
</feature>
<accession>A0A9P4YM99</accession>
<dbReference type="InterPro" id="IPR053143">
    <property type="entry name" value="Arylsulfate_ST"/>
</dbReference>
<protein>
    <submittedName>
        <fullName evidence="4">Arylsulfotransferase (ASST)</fullName>
    </submittedName>
</protein>
<dbReference type="RefSeq" id="XP_035318240.1">
    <property type="nucleotide sequence ID" value="XM_035466471.1"/>
</dbReference>
<dbReference type="OrthoDB" id="5427350at2759"/>
<comment type="caution">
    <text evidence="4">The sequence shown here is derived from an EMBL/GenBank/DDBJ whole genome shotgun (WGS) entry which is preliminary data.</text>
</comment>
<dbReference type="EMBL" id="JAANYQ010000022">
    <property type="protein sequence ID" value="KAF4119588.1"/>
    <property type="molecule type" value="Genomic_DNA"/>
</dbReference>
<feature type="transmembrane region" description="Helical" evidence="2">
    <location>
        <begin position="584"/>
        <end position="606"/>
    </location>
</feature>
<gene>
    <name evidence="4" type="ORF">GMORB2_4497</name>
</gene>
<feature type="region of interest" description="Disordered" evidence="1">
    <location>
        <begin position="613"/>
        <end position="661"/>
    </location>
</feature>
<keyword evidence="3" id="KW-0732">Signal</keyword>
<dbReference type="GeneID" id="55970725"/>
<name>A0A9P4YM99_9HYPO</name>
<dbReference type="PANTHER" id="PTHR35340">
    <property type="entry name" value="PQQ ENZYME REPEAT PROTEIN-RELATED"/>
    <property type="match status" value="1"/>
</dbReference>
<keyword evidence="5" id="KW-1185">Reference proteome</keyword>